<sequence length="709" mass="72132">MDRLSRAVLARPGRTTALLTVLFLAGCASIALLLPRVSETNEYPALAGYRANEAIRDVVGTGGYERPVIGVVTLAPGQYPDDPATAAAVGDAYAAAGRAVGARVLSPIDAPSQATRSADGRVLAGLFSGAPVEQGGLPGSALGEGPGLETAVYAAMTPLLPPGAELRVTGLDALATGVDTGGLNAPVKLAVTVGAALVVLVWVFRSRLAVVPLVVAAVATPVAFLGLLLVSPLITVHETTVIMLPLLGVGLAVDYALIVVARWREERASALPGEPRSAAVHRTMATSGRAVLTSTAAVAFGLATMIVLPIPLLRSLGVGGMLVTLASALVTLLLLPVLLARMPDPAPERIVAGPGWARWTRFVVRHRVPAAASAGGLLLGLCAVATGINLHLPASPDLAATGPGRDGLNALQTAGLPTGLLSGFDVFVPPGADPAAVARHLASVPGVAAAIAPDGDEWRAAAGSVLTVLPHDEAGTGAGRATVQAVRDAAPSGVQVGGNATQQLDYLDATYGTFPLMLALVGLVTLVVLTRALRSVLLALKAVLFCLLSLGAVLGALVLLWQWGWGTEALLGITPDGAIGTFVPVTVFAFLYGLTTDYEVFLLSRVREARDAGMDTTEALVEGLGRSGRVVGYAALILFFSFAAMAGGGELDVAIFASGVALGILIDATLIRAVLLPAGVALLGSWNWWLPAPAARLLGVAPAPRRTGE</sequence>
<comment type="caution">
    <text evidence="9">The sequence shown here is derived from an EMBL/GenBank/DDBJ whole genome shotgun (WGS) entry which is preliminary data.</text>
</comment>
<evidence type="ECO:0000313" key="10">
    <source>
        <dbReference type="Proteomes" id="UP000194360"/>
    </source>
</evidence>
<dbReference type="PANTHER" id="PTHR33406">
    <property type="entry name" value="MEMBRANE PROTEIN MJ1562-RELATED"/>
    <property type="match status" value="1"/>
</dbReference>
<dbReference type="SUPFAM" id="SSF82866">
    <property type="entry name" value="Multidrug efflux transporter AcrB transmembrane domain"/>
    <property type="match status" value="2"/>
</dbReference>
<protein>
    <submittedName>
        <fullName evidence="9">Membrane protein YdfJ</fullName>
    </submittedName>
</protein>
<dbReference type="InterPro" id="IPR050545">
    <property type="entry name" value="Mycobact_MmpL"/>
</dbReference>
<dbReference type="InterPro" id="IPR004869">
    <property type="entry name" value="MMPL_dom"/>
</dbReference>
<feature type="transmembrane region" description="Helical" evidence="7">
    <location>
        <begin position="542"/>
        <end position="565"/>
    </location>
</feature>
<evidence type="ECO:0000256" key="2">
    <source>
        <dbReference type="ARBA" id="ARBA00010157"/>
    </source>
</evidence>
<gene>
    <name evidence="9" type="primary">ydfJ</name>
    <name evidence="9" type="ORF">BG845_00702</name>
</gene>
<feature type="transmembrane region" description="Helical" evidence="7">
    <location>
        <begin position="185"/>
        <end position="204"/>
    </location>
</feature>
<evidence type="ECO:0000259" key="8">
    <source>
        <dbReference type="PROSITE" id="PS50156"/>
    </source>
</evidence>
<proteinExistence type="inferred from homology"/>
<name>A0A1Y2N7N8_PSEAH</name>
<keyword evidence="3" id="KW-1003">Cell membrane</keyword>
<dbReference type="Pfam" id="PF03176">
    <property type="entry name" value="MMPL"/>
    <property type="match status" value="2"/>
</dbReference>
<comment type="similarity">
    <text evidence="2">Belongs to the resistance-nodulation-cell division (RND) (TC 2.A.6) family. MmpL subfamily.</text>
</comment>
<dbReference type="STRING" id="2074.BG845_00702"/>
<dbReference type="PROSITE" id="PS51257">
    <property type="entry name" value="PROKAR_LIPOPROTEIN"/>
    <property type="match status" value="1"/>
</dbReference>
<dbReference type="RefSeq" id="WP_085911042.1">
    <property type="nucleotide sequence ID" value="NZ_AP018920.1"/>
</dbReference>
<feature type="transmembrane region" description="Helical" evidence="7">
    <location>
        <begin position="509"/>
        <end position="530"/>
    </location>
</feature>
<dbReference type="AlphaFoldDB" id="A0A1Y2N7N8"/>
<comment type="subcellular location">
    <subcellularLocation>
        <location evidence="1">Cell membrane</location>
        <topology evidence="1">Multi-pass membrane protein</topology>
    </subcellularLocation>
</comment>
<dbReference type="Proteomes" id="UP000194360">
    <property type="component" value="Unassembled WGS sequence"/>
</dbReference>
<dbReference type="Gene3D" id="1.20.1640.10">
    <property type="entry name" value="Multidrug efflux transporter AcrB transmembrane domain"/>
    <property type="match status" value="2"/>
</dbReference>
<evidence type="ECO:0000256" key="3">
    <source>
        <dbReference type="ARBA" id="ARBA00022475"/>
    </source>
</evidence>
<feature type="transmembrane region" description="Helical" evidence="7">
    <location>
        <begin position="290"/>
        <end position="310"/>
    </location>
</feature>
<keyword evidence="10" id="KW-1185">Reference proteome</keyword>
<organism evidence="9 10">
    <name type="scientific">Pseudonocardia autotrophica</name>
    <name type="common">Amycolata autotrophica</name>
    <name type="synonym">Nocardia autotrophica</name>
    <dbReference type="NCBI Taxonomy" id="2074"/>
    <lineage>
        <taxon>Bacteria</taxon>
        <taxon>Bacillati</taxon>
        <taxon>Actinomycetota</taxon>
        <taxon>Actinomycetes</taxon>
        <taxon>Pseudonocardiales</taxon>
        <taxon>Pseudonocardiaceae</taxon>
        <taxon>Pseudonocardia</taxon>
    </lineage>
</organism>
<keyword evidence="6 7" id="KW-0472">Membrane</keyword>
<dbReference type="OrthoDB" id="7051771at2"/>
<dbReference type="PROSITE" id="PS50156">
    <property type="entry name" value="SSD"/>
    <property type="match status" value="1"/>
</dbReference>
<keyword evidence="4 7" id="KW-0812">Transmembrane</keyword>
<feature type="transmembrane region" description="Helical" evidence="7">
    <location>
        <begin position="653"/>
        <end position="675"/>
    </location>
</feature>
<feature type="transmembrane region" description="Helical" evidence="7">
    <location>
        <begin position="368"/>
        <end position="388"/>
    </location>
</feature>
<feature type="transmembrane region" description="Helical" evidence="7">
    <location>
        <begin position="211"/>
        <end position="234"/>
    </location>
</feature>
<reference evidence="9 10" key="1">
    <citation type="submission" date="2016-09" db="EMBL/GenBank/DDBJ databases">
        <title>Pseudonocardia autotrophica DSM535, a candidate organism with high potential of specific P450 cytochromes.</title>
        <authorList>
            <person name="Grumaz C."/>
            <person name="Vainshtein Y."/>
            <person name="Kirstahler P."/>
            <person name="Sohn K."/>
        </authorList>
    </citation>
    <scope>NUCLEOTIDE SEQUENCE [LARGE SCALE GENOMIC DNA]</scope>
    <source>
        <strain evidence="9 10">DSM 535</strain>
    </source>
</reference>
<evidence type="ECO:0000256" key="6">
    <source>
        <dbReference type="ARBA" id="ARBA00023136"/>
    </source>
</evidence>
<feature type="transmembrane region" description="Helical" evidence="7">
    <location>
        <begin position="316"/>
        <end position="339"/>
    </location>
</feature>
<evidence type="ECO:0000256" key="5">
    <source>
        <dbReference type="ARBA" id="ARBA00022989"/>
    </source>
</evidence>
<feature type="transmembrane region" description="Helical" evidence="7">
    <location>
        <begin position="240"/>
        <end position="261"/>
    </location>
</feature>
<dbReference type="InterPro" id="IPR000731">
    <property type="entry name" value="SSD"/>
</dbReference>
<evidence type="ECO:0000256" key="7">
    <source>
        <dbReference type="SAM" id="Phobius"/>
    </source>
</evidence>
<feature type="domain" description="SSD" evidence="8">
    <location>
        <begin position="208"/>
        <end position="341"/>
    </location>
</feature>
<feature type="transmembrane region" description="Helical" evidence="7">
    <location>
        <begin position="577"/>
        <end position="595"/>
    </location>
</feature>
<dbReference type="PANTHER" id="PTHR33406:SF11">
    <property type="entry name" value="MEMBRANE PROTEIN SCO6666-RELATED"/>
    <property type="match status" value="1"/>
</dbReference>
<dbReference type="EMBL" id="MIGB01000003">
    <property type="protein sequence ID" value="OSY43097.1"/>
    <property type="molecule type" value="Genomic_DNA"/>
</dbReference>
<dbReference type="GO" id="GO:0005886">
    <property type="term" value="C:plasma membrane"/>
    <property type="evidence" value="ECO:0007669"/>
    <property type="project" value="UniProtKB-SubCell"/>
</dbReference>
<feature type="transmembrane region" description="Helical" evidence="7">
    <location>
        <begin position="630"/>
        <end position="647"/>
    </location>
</feature>
<evidence type="ECO:0000313" key="9">
    <source>
        <dbReference type="EMBL" id="OSY43097.1"/>
    </source>
</evidence>
<evidence type="ECO:0000256" key="4">
    <source>
        <dbReference type="ARBA" id="ARBA00022692"/>
    </source>
</evidence>
<evidence type="ECO:0000256" key="1">
    <source>
        <dbReference type="ARBA" id="ARBA00004651"/>
    </source>
</evidence>
<accession>A0A1Y2N7N8</accession>
<keyword evidence="5 7" id="KW-1133">Transmembrane helix</keyword>